<gene>
    <name evidence="2" type="ORF">THAOC_09226</name>
</gene>
<feature type="region of interest" description="Disordered" evidence="1">
    <location>
        <begin position="113"/>
        <end position="143"/>
    </location>
</feature>
<sequence length="143" mass="14958">SILRLANDIAGAKSQSCRAATLAYYGEKVILPDILPRQRKAASAACDVGGDSVLHLSAGLDLDCGREFAAWVVNDLLHDEGRVLMGRVRRLVDEGCHGVQVYPTGLADVIGPLGRGVPRPRAPASDRGRRAASSTQGASRGAG</sequence>
<evidence type="ECO:0000313" key="3">
    <source>
        <dbReference type="Proteomes" id="UP000266841"/>
    </source>
</evidence>
<feature type="non-terminal residue" evidence="2">
    <location>
        <position position="1"/>
    </location>
</feature>
<dbReference type="Proteomes" id="UP000266841">
    <property type="component" value="Unassembled WGS sequence"/>
</dbReference>
<evidence type="ECO:0000313" key="2">
    <source>
        <dbReference type="EMBL" id="EJK69509.1"/>
    </source>
</evidence>
<organism evidence="2 3">
    <name type="scientific">Thalassiosira oceanica</name>
    <name type="common">Marine diatom</name>
    <dbReference type="NCBI Taxonomy" id="159749"/>
    <lineage>
        <taxon>Eukaryota</taxon>
        <taxon>Sar</taxon>
        <taxon>Stramenopiles</taxon>
        <taxon>Ochrophyta</taxon>
        <taxon>Bacillariophyta</taxon>
        <taxon>Coscinodiscophyceae</taxon>
        <taxon>Thalassiosirophycidae</taxon>
        <taxon>Thalassiosirales</taxon>
        <taxon>Thalassiosiraceae</taxon>
        <taxon>Thalassiosira</taxon>
    </lineage>
</organism>
<dbReference type="EMBL" id="AGNL01009966">
    <property type="protein sequence ID" value="EJK69509.1"/>
    <property type="molecule type" value="Genomic_DNA"/>
</dbReference>
<comment type="caution">
    <text evidence="2">The sequence shown here is derived from an EMBL/GenBank/DDBJ whole genome shotgun (WGS) entry which is preliminary data.</text>
</comment>
<reference evidence="2 3" key="1">
    <citation type="journal article" date="2012" name="Genome Biol.">
        <title>Genome and low-iron response of an oceanic diatom adapted to chronic iron limitation.</title>
        <authorList>
            <person name="Lommer M."/>
            <person name="Specht M."/>
            <person name="Roy A.S."/>
            <person name="Kraemer L."/>
            <person name="Andreson R."/>
            <person name="Gutowska M.A."/>
            <person name="Wolf J."/>
            <person name="Bergner S.V."/>
            <person name="Schilhabel M.B."/>
            <person name="Klostermeier U.C."/>
            <person name="Beiko R.G."/>
            <person name="Rosenstiel P."/>
            <person name="Hippler M."/>
            <person name="Laroche J."/>
        </authorList>
    </citation>
    <scope>NUCLEOTIDE SEQUENCE [LARGE SCALE GENOMIC DNA]</scope>
    <source>
        <strain evidence="2 3">CCMP1005</strain>
    </source>
</reference>
<proteinExistence type="predicted"/>
<keyword evidence="3" id="KW-1185">Reference proteome</keyword>
<feature type="compositionally biased region" description="Polar residues" evidence="1">
    <location>
        <begin position="132"/>
        <end position="143"/>
    </location>
</feature>
<protein>
    <submittedName>
        <fullName evidence="2">Uncharacterized protein</fullName>
    </submittedName>
</protein>
<accession>K0SX23</accession>
<dbReference type="AlphaFoldDB" id="K0SX23"/>
<name>K0SX23_THAOC</name>
<evidence type="ECO:0000256" key="1">
    <source>
        <dbReference type="SAM" id="MobiDB-lite"/>
    </source>
</evidence>